<feature type="region of interest" description="Disordered" evidence="4">
    <location>
        <begin position="1061"/>
        <end position="1080"/>
    </location>
</feature>
<dbReference type="CDD" id="cd00157">
    <property type="entry name" value="Rho"/>
    <property type="match status" value="1"/>
</dbReference>
<dbReference type="InterPro" id="IPR027417">
    <property type="entry name" value="P-loop_NTPase"/>
</dbReference>
<feature type="compositionally biased region" description="Basic residues" evidence="4">
    <location>
        <begin position="2255"/>
        <end position="2265"/>
    </location>
</feature>
<evidence type="ECO:0000256" key="3">
    <source>
        <dbReference type="ARBA" id="ARBA00023134"/>
    </source>
</evidence>
<dbReference type="InterPro" id="IPR005225">
    <property type="entry name" value="Small_GTP-bd"/>
</dbReference>
<dbReference type="SMART" id="SM00175">
    <property type="entry name" value="RAB"/>
    <property type="match status" value="1"/>
</dbReference>
<dbReference type="GO" id="GO:0003924">
    <property type="term" value="F:GTPase activity"/>
    <property type="evidence" value="ECO:0007669"/>
    <property type="project" value="InterPro"/>
</dbReference>
<evidence type="ECO:0000313" key="6">
    <source>
        <dbReference type="WBParaSite" id="maker-uti_cns_0046765-snap-gene-0.2-mRNA-1"/>
    </source>
</evidence>
<proteinExistence type="inferred from homology"/>
<dbReference type="PROSITE" id="PS51421">
    <property type="entry name" value="RAS"/>
    <property type="match status" value="1"/>
</dbReference>
<feature type="compositionally biased region" description="Basic and acidic residues" evidence="4">
    <location>
        <begin position="1485"/>
        <end position="1496"/>
    </location>
</feature>
<feature type="compositionally biased region" description="Basic and acidic residues" evidence="4">
    <location>
        <begin position="469"/>
        <end position="483"/>
    </location>
</feature>
<evidence type="ECO:0000256" key="2">
    <source>
        <dbReference type="ARBA" id="ARBA00022741"/>
    </source>
</evidence>
<feature type="region of interest" description="Disordered" evidence="4">
    <location>
        <begin position="1603"/>
        <end position="1631"/>
    </location>
</feature>
<dbReference type="Pfam" id="PF00071">
    <property type="entry name" value="Ras"/>
    <property type="match status" value="1"/>
</dbReference>
<evidence type="ECO:0000256" key="1">
    <source>
        <dbReference type="ARBA" id="ARBA00010142"/>
    </source>
</evidence>
<feature type="compositionally biased region" description="Polar residues" evidence="4">
    <location>
        <begin position="366"/>
        <end position="376"/>
    </location>
</feature>
<feature type="region of interest" description="Disordered" evidence="4">
    <location>
        <begin position="1482"/>
        <end position="1504"/>
    </location>
</feature>
<protein>
    <submittedName>
        <fullName evidence="6">Rho-related GTP-binding protein RhoU</fullName>
    </submittedName>
</protein>
<dbReference type="InterPro" id="IPR001806">
    <property type="entry name" value="Small_GTPase"/>
</dbReference>
<keyword evidence="3" id="KW-0342">GTP-binding</keyword>
<dbReference type="PROSITE" id="PS51419">
    <property type="entry name" value="RAB"/>
    <property type="match status" value="1"/>
</dbReference>
<feature type="region of interest" description="Disordered" evidence="4">
    <location>
        <begin position="2255"/>
        <end position="2278"/>
    </location>
</feature>
<reference evidence="6" key="1">
    <citation type="submission" date="2016-11" db="UniProtKB">
        <authorList>
            <consortium name="WormBaseParasite"/>
        </authorList>
    </citation>
    <scope>IDENTIFICATION</scope>
</reference>
<dbReference type="NCBIfam" id="TIGR00231">
    <property type="entry name" value="small_GTP"/>
    <property type="match status" value="1"/>
</dbReference>
<dbReference type="Proteomes" id="UP000095280">
    <property type="component" value="Unplaced"/>
</dbReference>
<dbReference type="PROSITE" id="PS51420">
    <property type="entry name" value="RHO"/>
    <property type="match status" value="1"/>
</dbReference>
<feature type="compositionally biased region" description="Pro residues" evidence="4">
    <location>
        <begin position="1715"/>
        <end position="1732"/>
    </location>
</feature>
<dbReference type="PANTHER" id="PTHR24072">
    <property type="entry name" value="RHO FAMILY GTPASE"/>
    <property type="match status" value="1"/>
</dbReference>
<dbReference type="GO" id="GO:0005525">
    <property type="term" value="F:GTP binding"/>
    <property type="evidence" value="ECO:0007669"/>
    <property type="project" value="UniProtKB-KW"/>
</dbReference>
<feature type="region of interest" description="Disordered" evidence="4">
    <location>
        <begin position="1676"/>
        <end position="1742"/>
    </location>
</feature>
<feature type="compositionally biased region" description="Basic and acidic residues" evidence="4">
    <location>
        <begin position="379"/>
        <end position="393"/>
    </location>
</feature>
<feature type="region of interest" description="Disordered" evidence="4">
    <location>
        <begin position="423"/>
        <end position="443"/>
    </location>
</feature>
<organism evidence="5 6">
    <name type="scientific">Macrostomum lignano</name>
    <dbReference type="NCBI Taxonomy" id="282301"/>
    <lineage>
        <taxon>Eukaryota</taxon>
        <taxon>Metazoa</taxon>
        <taxon>Spiralia</taxon>
        <taxon>Lophotrochozoa</taxon>
        <taxon>Platyhelminthes</taxon>
        <taxon>Rhabditophora</taxon>
        <taxon>Macrostomorpha</taxon>
        <taxon>Macrostomida</taxon>
        <taxon>Macrostomidae</taxon>
        <taxon>Macrostomum</taxon>
    </lineage>
</organism>
<keyword evidence="2" id="KW-0547">Nucleotide-binding</keyword>
<feature type="compositionally biased region" description="Low complexity" evidence="4">
    <location>
        <begin position="1345"/>
        <end position="1371"/>
    </location>
</feature>
<feature type="region of interest" description="Disordered" evidence="4">
    <location>
        <begin position="361"/>
        <end position="394"/>
    </location>
</feature>
<dbReference type="PRINTS" id="PR00449">
    <property type="entry name" value="RASTRNSFRMNG"/>
</dbReference>
<feature type="region of interest" description="Disordered" evidence="4">
    <location>
        <begin position="466"/>
        <end position="551"/>
    </location>
</feature>
<dbReference type="SMART" id="SM00174">
    <property type="entry name" value="RHO"/>
    <property type="match status" value="1"/>
</dbReference>
<dbReference type="SUPFAM" id="SSF52540">
    <property type="entry name" value="P-loop containing nucleoside triphosphate hydrolases"/>
    <property type="match status" value="1"/>
</dbReference>
<feature type="region of interest" description="Disordered" evidence="4">
    <location>
        <begin position="1345"/>
        <end position="1376"/>
    </location>
</feature>
<sequence>MPRNTKSMSQKEVIKCVAVGDGAVGKTCLLISYAQGRFPPGYVPTVFDTYAVSVRIGDMQHTLGLFDTAGQEEYEMLRDLSYPGTDVFLVCFSIVNPTSLENARQLWIPEVTRACPNAPFLLVGTQSDLRADRRTLDWLARSRQKPVPTEVGQRLARSMGAAAYVECSALTMDNLKQVFDEALLAVLEPPKKPVASKKRGRRCALIAFLLHSNLPSCLSGTRQRLHFDRLGAFGWRLGAENLVGMADHSDGGGDAAAALVVDAAALHAAAAGAAVAPASQAAAAPELASLGGQNCRRDVAAAVAAFDASASLSTSTPSAALHSTGLPGCATEIPAQTEEDEEVHSAVQRHQNVVHGVEPVHGAGQGQVQHDQNGSRGLQHVERDGQAQHDGCGHSRVATKVGDAAAVAPAAADQAAASAVSSRAAASDAGRHDEGADENDWHGNVGLEHAARHEQGLPVQQLHQAGRVETADEQRNDEHDAKHHQLHSLGEAVPESDGVRGRGGPEQGLQNDEADIEDVPPGQVLPEQHGQGEAAHAQAQQGHEDRSAPGVEEAGAQIINSGGLGAGYTAHQLKEPLAQGKQVHNGGFIGHRLKQLGPDSQASLWPDSRRLHQFAQPQTGIVLLLQQVQHAGALAGSQRRSQSLRSSELVHQAVQHVSIDGGSPGHFSCAQHFDALASPMSESGHELHRLSLLVVAEPRPPAGWRQGPAATDCEQVTQGRVQQSPVQVFAGLRQPRIARTGELSSQPVQLGLLEADQAASGSGDRPGRQGGCQLMRSQAFRVGADQFEQLATAQPLLHLAQSPRQRPQQFLRHRRLLRRQGGVELSGQNARIAGLSSRQASLSQPIGFELGDARSTTEQQQSGRVEQRANKLGARLRGELIQAGSSQSMASAARISEKALPMNSETRPGCPSSAHRSTAAETLPELRQSSTDEALAAQRSSEVGSRGQSVAKSDGIMTASSGPEEPQSGQRLLEEKNEEAFLTATTTAGAAERMNSRSQRQPGVQQQLQLFSKFSDFAASGQGGGAAEASLAAQQLSCSSRHRGNHGAAEPVGSVVRRLPSSSQSSMMRSDSTEAAGFDSSSINKSTSRLCSRLPTRCSSDATGCRSSFLKNTSSIQAAIMALTDELEQLSSRFKASGLRSFKAEHTAAWTVSEESAESGSGRKGSGCQELSVAFSGRPAEAMLFSAASGGRPASRVSGMCAATSWARSRPAGIRRCSSTQAVTAEQDASSSAALSPRPLLLWTARHSNEKQPIGSCFSESFRQPGCQCATFDSLLQVEAPQRLQLLFQLVFGHRETLQIRQRLHWAHSESASTSRALAARRSQSASESARPSFCRFSLLGSRQPVSRSASSPRSVGSSSSSRSSRSAGQSFGETDVRIAQRRRAVAMGTARAIADTTGAQRVPASATAASGVIAVKMLLNCSDRSVPQADSVAMAMRSLASKSAALDSGGWSSSASPSTNSHGFSAAKAASAAASCGSSASSISEHEAGQREPKRTAAAAAADVAEVDAEPPRLHQVAEAAHQAVQRARFQSVAVEGAGIAKEPQQVQQAGLDAPGQVVDGEIGEGGESGQLGGLPGQADHPVSRFAVEIVAAAKVLSGSPLDGSINQSFDKSTPRSEQSGGGFEPGPRLQGLEQSVLQFWERETRGVMFPAVARVRTAAGQRSVSSCLAELLPTRSRRVSAEQPSSAAPSDSRQSRRQSRSSGDHCQVWRPLEAPPPPPSGAEAPSPRPPTADSSGRRRRQLSCELPLTARLCAIGWLVLSHKVNQPDDGALDAQLKLPGRVLHPGPGVHHRPPDAASAKLFSHVPSQGSVRQLLEVLPLQGLAALRRQFTVRQAQHSVREGLSQQVLRQPLCRLLHRVVGANQQLFNRATLLCGQNVAKSERLLLETVEKGSVHALQSVRPHEHYAAELVINGAILVSLRSHSNAAVATLVILGVVLVEHVVQTAVDEFKVLEQHNNAVLHAHHHFMQFSQRELLAELVPIVCAAVKHSERALLPLKHMGQQVKIPSLVSEVKMFEKVRLLQTGEVPHQAATEYSQLVQLHSNIFFSEKLHQVIVVSEPVEILFYLAVEVFVTRLSNFLHIFFVDSTANLALTVLLVLLQNNGTACDEQLLGCHIRPGDVHSSVHLGRVQGPVGQAQYGNTSFAAFFVALRNTLKMPSENQSKKAMNSQHRRTSRKLIAYSVFSSFRMNFWDFHTASASAFSRTDSISGSWSRSIRLMYCSSSVSRSRPKSHTRSRMDSGSGLTRYTRWRMRSCSRSAKRKPAASLSASGLSDDEHRHVAVDSQADQHHLEKVVSRDGVSSAAAAWLVVLIKLHSRRPVARVSAASDAYQLLQQLGLLHLSVVNQPAASPDFVRYIAETAVDQFDSGNVLLLKHGRQVVKRFPAEEALESFNGIIRDLGVHAALRL</sequence>
<feature type="compositionally biased region" description="Polar residues" evidence="4">
    <location>
        <begin position="927"/>
        <end position="951"/>
    </location>
</feature>
<feature type="compositionally biased region" description="Low complexity" evidence="4">
    <location>
        <begin position="1061"/>
        <end position="1070"/>
    </location>
</feature>
<dbReference type="InterPro" id="IPR003578">
    <property type="entry name" value="Small_GTPase_Rho"/>
</dbReference>
<dbReference type="FunFam" id="3.40.50.300:FF:001179">
    <property type="entry name" value="Rho family GTPase"/>
    <property type="match status" value="1"/>
</dbReference>
<feature type="compositionally biased region" description="Polar residues" evidence="4">
    <location>
        <begin position="1606"/>
        <end position="1620"/>
    </location>
</feature>
<dbReference type="SMART" id="SM00173">
    <property type="entry name" value="RAS"/>
    <property type="match status" value="1"/>
</dbReference>
<feature type="compositionally biased region" description="Low complexity" evidence="4">
    <location>
        <begin position="527"/>
        <end position="541"/>
    </location>
</feature>
<feature type="compositionally biased region" description="Low complexity" evidence="4">
    <location>
        <begin position="1685"/>
        <end position="1694"/>
    </location>
</feature>
<evidence type="ECO:0000313" key="5">
    <source>
        <dbReference type="Proteomes" id="UP000095280"/>
    </source>
</evidence>
<feature type="region of interest" description="Disordered" evidence="4">
    <location>
        <begin position="898"/>
        <end position="971"/>
    </location>
</feature>
<keyword evidence="5" id="KW-1185">Reference proteome</keyword>
<dbReference type="WBParaSite" id="maker-uti_cns_0046765-snap-gene-0.2-mRNA-1">
    <property type="protein sequence ID" value="maker-uti_cns_0046765-snap-gene-0.2-mRNA-1"/>
    <property type="gene ID" value="maker-uti_cns_0046765-snap-gene-0.2"/>
</dbReference>
<name>A0A1I8JB37_9PLAT</name>
<dbReference type="GO" id="GO:0007264">
    <property type="term" value="P:small GTPase-mediated signal transduction"/>
    <property type="evidence" value="ECO:0007669"/>
    <property type="project" value="InterPro"/>
</dbReference>
<comment type="similarity">
    <text evidence="1">Belongs to the small GTPase superfamily. Rho family.</text>
</comment>
<accession>A0A1I8JB37</accession>
<evidence type="ECO:0000256" key="4">
    <source>
        <dbReference type="SAM" id="MobiDB-lite"/>
    </source>
</evidence>
<dbReference type="Gene3D" id="3.40.50.300">
    <property type="entry name" value="P-loop containing nucleotide triphosphate hydrolases"/>
    <property type="match status" value="1"/>
</dbReference>